<feature type="transmembrane region" description="Helical" evidence="1">
    <location>
        <begin position="18"/>
        <end position="38"/>
    </location>
</feature>
<evidence type="ECO:0000313" key="2">
    <source>
        <dbReference type="EMBL" id="WDF82933.1"/>
    </source>
</evidence>
<sequence>MNFYNLNYVENQANLNNYLKYGVMAVAVLVMLGGLVLYMRHRLQTKYRDLAIMMLLVLVFFGGVQYSDYKQASSQRDQTSQMAGFLASVAKDQDVPQKQVYANATQLSDGIVLRINQRYYRVDLSADASSYVLHRTHLVNRHVQLHE</sequence>
<gene>
    <name evidence="2" type="ORF">PQ472_01435</name>
</gene>
<dbReference type="InterPro" id="IPR021707">
    <property type="entry name" value="DUF3290"/>
</dbReference>
<keyword evidence="1" id="KW-1133">Transmembrane helix</keyword>
<name>A0ABY7WRY1_9LACO</name>
<evidence type="ECO:0000256" key="1">
    <source>
        <dbReference type="SAM" id="Phobius"/>
    </source>
</evidence>
<keyword evidence="1" id="KW-0812">Transmembrane</keyword>
<organism evidence="2 3">
    <name type="scientific">Lacticaseibacillus pabuli</name>
    <dbReference type="NCBI Taxonomy" id="3025672"/>
    <lineage>
        <taxon>Bacteria</taxon>
        <taxon>Bacillati</taxon>
        <taxon>Bacillota</taxon>
        <taxon>Bacilli</taxon>
        <taxon>Lactobacillales</taxon>
        <taxon>Lactobacillaceae</taxon>
        <taxon>Lacticaseibacillus</taxon>
    </lineage>
</organism>
<keyword evidence="3" id="KW-1185">Reference proteome</keyword>
<dbReference type="Proteomes" id="UP001220377">
    <property type="component" value="Chromosome"/>
</dbReference>
<dbReference type="EMBL" id="CP117884">
    <property type="protein sequence ID" value="WDF82933.1"/>
    <property type="molecule type" value="Genomic_DNA"/>
</dbReference>
<proteinExistence type="predicted"/>
<protein>
    <submittedName>
        <fullName evidence="2">DUF3290 domain-containing protein</fullName>
    </submittedName>
</protein>
<accession>A0ABY7WRY1</accession>
<keyword evidence="1" id="KW-0472">Membrane</keyword>
<dbReference type="Pfam" id="PF11694">
    <property type="entry name" value="DUF3290"/>
    <property type="match status" value="1"/>
</dbReference>
<evidence type="ECO:0000313" key="3">
    <source>
        <dbReference type="Proteomes" id="UP001220377"/>
    </source>
</evidence>
<reference evidence="2 3" key="1">
    <citation type="submission" date="2023-02" db="EMBL/GenBank/DDBJ databases">
        <title>Genome sequence of Lacticaseibacillus sp. KACC 23028.</title>
        <authorList>
            <person name="Kim S."/>
            <person name="Heo J."/>
            <person name="Kwon S.-W."/>
        </authorList>
    </citation>
    <scope>NUCLEOTIDE SEQUENCE [LARGE SCALE GENOMIC DNA]</scope>
    <source>
        <strain evidence="2 3">KACC 23028</strain>
    </source>
</reference>
<feature type="transmembrane region" description="Helical" evidence="1">
    <location>
        <begin position="50"/>
        <end position="67"/>
    </location>
</feature>
<dbReference type="RefSeq" id="WP_274260722.1">
    <property type="nucleotide sequence ID" value="NZ_CP117884.1"/>
</dbReference>